<reference evidence="1 2" key="1">
    <citation type="submission" date="2020-02" db="EMBL/GenBank/DDBJ databases">
        <authorList>
            <person name="Li X.-J."/>
            <person name="Feng X.-M."/>
        </authorList>
    </citation>
    <scope>NUCLEOTIDE SEQUENCE [LARGE SCALE GENOMIC DNA]</scope>
    <source>
        <strain evidence="1 2">CGMCC 4.7225</strain>
    </source>
</reference>
<dbReference type="EMBL" id="JAAGOB010000001">
    <property type="protein sequence ID" value="NED94006.1"/>
    <property type="molecule type" value="Genomic_DNA"/>
</dbReference>
<keyword evidence="2" id="KW-1185">Reference proteome</keyword>
<gene>
    <name evidence="1" type="ORF">G1H11_01600</name>
</gene>
<proteinExistence type="predicted"/>
<sequence>MKTTGFYPRARVDVSGTGIMSSAGGLLLVDAVRAVGLDRALSQSWRRGGNRSRSMIRPRLSVISRSVSHSVGTVWLTSPRSAASRACNGPVASDPTVSRLIDTLAADAGRAFAAIDPARA</sequence>
<evidence type="ECO:0000313" key="1">
    <source>
        <dbReference type="EMBL" id="NED94006.1"/>
    </source>
</evidence>
<comment type="caution">
    <text evidence="1">The sequence shown here is derived from an EMBL/GenBank/DDBJ whole genome shotgun (WGS) entry which is preliminary data.</text>
</comment>
<protein>
    <recommendedName>
        <fullName evidence="3">Transposase DDE domain-containing protein</fullName>
    </recommendedName>
</protein>
<evidence type="ECO:0008006" key="3">
    <source>
        <dbReference type="Google" id="ProtNLM"/>
    </source>
</evidence>
<organism evidence="1 2">
    <name type="scientific">Phytoactinopolyspora alkaliphila</name>
    <dbReference type="NCBI Taxonomy" id="1783498"/>
    <lineage>
        <taxon>Bacteria</taxon>
        <taxon>Bacillati</taxon>
        <taxon>Actinomycetota</taxon>
        <taxon>Actinomycetes</taxon>
        <taxon>Jiangellales</taxon>
        <taxon>Jiangellaceae</taxon>
        <taxon>Phytoactinopolyspora</taxon>
    </lineage>
</organism>
<dbReference type="Proteomes" id="UP000469185">
    <property type="component" value="Unassembled WGS sequence"/>
</dbReference>
<evidence type="ECO:0000313" key="2">
    <source>
        <dbReference type="Proteomes" id="UP000469185"/>
    </source>
</evidence>
<dbReference type="AlphaFoldDB" id="A0A6N9YG69"/>
<accession>A0A6N9YG69</accession>
<name>A0A6N9YG69_9ACTN</name>